<evidence type="ECO:0000256" key="2">
    <source>
        <dbReference type="ARBA" id="ARBA00005733"/>
    </source>
</evidence>
<keyword evidence="12" id="KW-0812">Transmembrane</keyword>
<dbReference type="InterPro" id="IPR036388">
    <property type="entry name" value="WH-like_DNA-bd_sf"/>
</dbReference>
<keyword evidence="16" id="KW-1185">Reference proteome</keyword>
<feature type="transmembrane region" description="Helical" evidence="12">
    <location>
        <begin position="98"/>
        <end position="124"/>
    </location>
</feature>
<evidence type="ECO:0000256" key="4">
    <source>
        <dbReference type="ARBA" id="ARBA00022724"/>
    </source>
</evidence>
<organism evidence="16 17">
    <name type="scientific">Ditylenchus dipsaci</name>
    <dbReference type="NCBI Taxonomy" id="166011"/>
    <lineage>
        <taxon>Eukaryota</taxon>
        <taxon>Metazoa</taxon>
        <taxon>Ecdysozoa</taxon>
        <taxon>Nematoda</taxon>
        <taxon>Chromadorea</taxon>
        <taxon>Rhabditida</taxon>
        <taxon>Tylenchina</taxon>
        <taxon>Tylenchomorpha</taxon>
        <taxon>Sphaerularioidea</taxon>
        <taxon>Anguinidae</taxon>
        <taxon>Anguininae</taxon>
        <taxon>Ditylenchus</taxon>
    </lineage>
</organism>
<evidence type="ECO:0000256" key="9">
    <source>
        <dbReference type="PROSITE-ProRule" id="PRU00108"/>
    </source>
</evidence>
<dbReference type="WBParaSite" id="jg24861.2">
    <property type="protein sequence ID" value="jg24861.2"/>
    <property type="gene ID" value="jg24861"/>
</dbReference>
<dbReference type="InterPro" id="IPR001523">
    <property type="entry name" value="Paired_dom"/>
</dbReference>
<keyword evidence="12" id="KW-1133">Transmembrane helix</keyword>
<keyword evidence="3" id="KW-0217">Developmental protein</keyword>
<name>A0A915DXY3_9BILA</name>
<dbReference type="PANTHER" id="PTHR45636:SF49">
    <property type="entry name" value="PAIRED BOX PROTEIN 3 HOMOLOG"/>
    <property type="match status" value="1"/>
</dbReference>
<sequence>MNLCYVTLLFCTCFTLCQANFEDTRCRCICPSTEFFRTHNKSPSEASSRRYYTKTKLRAEACNSQTVVKEAVTHVVDDNRLDAFLANCNCKFESRNSLLLKVVVFFVICVLFALGSYMGFLVVVDPMLKRQPRFVPYRRQADEAGFSSYWFSPTSDTKLMSDDSDSEQSTDENIFAPSSMPASPTEDPENGSTPLEAVIESSSNSMQMRPRNSTHNMLGKVEAEQNKWMSSVEEQRRNGRVNQLGGVFINGRPLPQETRVRIVELASQGVKPCKISRNLRVSHGAVSKILNRFNETGSISPGQIGGNPRSRLTIQAVESQICVIKKENPAISAFEIRVSLIEHGICSKNNAPTVSSINRHLRSRGLKRCKEECSRESRDCSPSDDNGSGMPFKKYKCLRETSVEGEPDFAGNKSLNHSISNILGINSDENKCNGHTSTSYSSASSSLSDEENSTLPSLSSSSNQGNIANTSSTAECRRNRTSFSNEQLKVYPDSTQREKLMHDTSLDEDKIITWFSNRRARNRKVFNMGGHLMSAAKSEPFQPVGLSKPTAIHLQTAVAAPIFLSNFHAVKQSNAATVSAEPQMAAAATAFNLSAFMQKNGSKQDGSITPALTAQQTLFLLNQFRASSGPLAAPLQSTK</sequence>
<accession>A0A915DXY3</accession>
<keyword evidence="6 9" id="KW-0238">DNA-binding</keyword>
<dbReference type="GO" id="GO:0000978">
    <property type="term" value="F:RNA polymerase II cis-regulatory region sequence-specific DNA binding"/>
    <property type="evidence" value="ECO:0007669"/>
    <property type="project" value="TreeGrafter"/>
</dbReference>
<dbReference type="SUPFAM" id="SSF46689">
    <property type="entry name" value="Homeodomain-like"/>
    <property type="match status" value="2"/>
</dbReference>
<evidence type="ECO:0000256" key="8">
    <source>
        <dbReference type="ARBA" id="ARBA00023242"/>
    </source>
</evidence>
<evidence type="ECO:0000256" key="3">
    <source>
        <dbReference type="ARBA" id="ARBA00022473"/>
    </source>
</evidence>
<feature type="domain" description="Paired" evidence="15">
    <location>
        <begin position="237"/>
        <end position="364"/>
    </location>
</feature>
<dbReference type="Pfam" id="PF00046">
    <property type="entry name" value="Homeodomain"/>
    <property type="match status" value="1"/>
</dbReference>
<keyword evidence="9 10" id="KW-0371">Homeobox</keyword>
<dbReference type="AlphaFoldDB" id="A0A915DXY3"/>
<dbReference type="Proteomes" id="UP000887574">
    <property type="component" value="Unplaced"/>
</dbReference>
<keyword evidence="4" id="KW-0563">Paired box</keyword>
<feature type="region of interest" description="Disordered" evidence="11">
    <location>
        <begin position="157"/>
        <end position="194"/>
    </location>
</feature>
<dbReference type="InterPro" id="IPR001356">
    <property type="entry name" value="HD"/>
</dbReference>
<dbReference type="GO" id="GO:0005765">
    <property type="term" value="C:lysosomal membrane"/>
    <property type="evidence" value="ECO:0007669"/>
    <property type="project" value="InterPro"/>
</dbReference>
<dbReference type="PRINTS" id="PR00027">
    <property type="entry name" value="PAIREDBOX"/>
</dbReference>
<keyword evidence="7" id="KW-0804">Transcription</keyword>
<evidence type="ECO:0000256" key="11">
    <source>
        <dbReference type="SAM" id="MobiDB-lite"/>
    </source>
</evidence>
<evidence type="ECO:0000313" key="17">
    <source>
        <dbReference type="WBParaSite" id="jg24861.2"/>
    </source>
</evidence>
<keyword evidence="12" id="KW-0472">Membrane</keyword>
<evidence type="ECO:0000256" key="5">
    <source>
        <dbReference type="ARBA" id="ARBA00023015"/>
    </source>
</evidence>
<dbReference type="Gene3D" id="1.10.10.10">
    <property type="entry name" value="Winged helix-like DNA-binding domain superfamily/Winged helix DNA-binding domain"/>
    <property type="match status" value="2"/>
</dbReference>
<dbReference type="InterPro" id="IPR009057">
    <property type="entry name" value="Homeodomain-like_sf"/>
</dbReference>
<dbReference type="InterPro" id="IPR043565">
    <property type="entry name" value="PAX_fam"/>
</dbReference>
<evidence type="ECO:0000259" key="15">
    <source>
        <dbReference type="PROSITE" id="PS51057"/>
    </source>
</evidence>
<evidence type="ECO:0000256" key="6">
    <source>
        <dbReference type="ARBA" id="ARBA00023125"/>
    </source>
</evidence>
<dbReference type="PANTHER" id="PTHR45636">
    <property type="entry name" value="PAIRED BOX PROTEIN PAX-6-RELATED-RELATED"/>
    <property type="match status" value="1"/>
</dbReference>
<keyword evidence="5" id="KW-0805">Transcription regulation</keyword>
<evidence type="ECO:0000256" key="13">
    <source>
        <dbReference type="SAM" id="SignalP"/>
    </source>
</evidence>
<evidence type="ECO:0000313" key="16">
    <source>
        <dbReference type="Proteomes" id="UP000887574"/>
    </source>
</evidence>
<feature type="compositionally biased region" description="Polar residues" evidence="11">
    <location>
        <begin position="463"/>
        <end position="474"/>
    </location>
</feature>
<feature type="compositionally biased region" description="Low complexity" evidence="11">
    <location>
        <begin position="437"/>
        <end position="462"/>
    </location>
</feature>
<proteinExistence type="inferred from homology"/>
<protein>
    <submittedName>
        <fullName evidence="17">Paired domain-containing protein</fullName>
    </submittedName>
</protein>
<evidence type="ECO:0000256" key="10">
    <source>
        <dbReference type="RuleBase" id="RU000682"/>
    </source>
</evidence>
<comment type="similarity">
    <text evidence="2">Belongs to the paired homeobox family.</text>
</comment>
<evidence type="ECO:0000256" key="12">
    <source>
        <dbReference type="SAM" id="Phobius"/>
    </source>
</evidence>
<feature type="region of interest" description="Disordered" evidence="11">
    <location>
        <begin position="434"/>
        <end position="488"/>
    </location>
</feature>
<dbReference type="GO" id="GO:0005634">
    <property type="term" value="C:nucleus"/>
    <property type="evidence" value="ECO:0007669"/>
    <property type="project" value="UniProtKB-SubCell"/>
</dbReference>
<dbReference type="Gene3D" id="1.10.10.60">
    <property type="entry name" value="Homeodomain-like"/>
    <property type="match status" value="1"/>
</dbReference>
<dbReference type="SMART" id="SM00389">
    <property type="entry name" value="HOX"/>
    <property type="match status" value="1"/>
</dbReference>
<dbReference type="GO" id="GO:0000981">
    <property type="term" value="F:DNA-binding transcription factor activity, RNA polymerase II-specific"/>
    <property type="evidence" value="ECO:0007669"/>
    <property type="project" value="TreeGrafter"/>
</dbReference>
<feature type="DNA-binding region" description="Homeobox" evidence="9">
    <location>
        <begin position="493"/>
        <end position="526"/>
    </location>
</feature>
<feature type="chain" id="PRO_5037250884" evidence="13">
    <location>
        <begin position="20"/>
        <end position="639"/>
    </location>
</feature>
<keyword evidence="8 9" id="KW-0539">Nucleus</keyword>
<evidence type="ECO:0000256" key="1">
    <source>
        <dbReference type="ARBA" id="ARBA00004123"/>
    </source>
</evidence>
<comment type="subcellular location">
    <subcellularLocation>
        <location evidence="1 9 10">Nucleus</location>
    </subcellularLocation>
</comment>
<evidence type="ECO:0000259" key="14">
    <source>
        <dbReference type="PROSITE" id="PS50071"/>
    </source>
</evidence>
<evidence type="ECO:0000256" key="7">
    <source>
        <dbReference type="ARBA" id="ARBA00023163"/>
    </source>
</evidence>
<dbReference type="SMART" id="SM00351">
    <property type="entry name" value="PAX"/>
    <property type="match status" value="1"/>
</dbReference>
<feature type="domain" description="Homeobox" evidence="14">
    <location>
        <begin position="491"/>
        <end position="525"/>
    </location>
</feature>
<dbReference type="CDD" id="cd00086">
    <property type="entry name" value="homeodomain"/>
    <property type="match status" value="1"/>
</dbReference>
<keyword evidence="13" id="KW-0732">Signal</keyword>
<feature type="signal peptide" evidence="13">
    <location>
        <begin position="1"/>
        <end position="19"/>
    </location>
</feature>
<dbReference type="PROSITE" id="PS51057">
    <property type="entry name" value="PAIRED_2"/>
    <property type="match status" value="1"/>
</dbReference>
<reference evidence="17" key="1">
    <citation type="submission" date="2022-11" db="UniProtKB">
        <authorList>
            <consortium name="WormBaseParasite"/>
        </authorList>
    </citation>
    <scope>IDENTIFICATION</scope>
</reference>
<dbReference type="PROSITE" id="PS50071">
    <property type="entry name" value="HOMEOBOX_2"/>
    <property type="match status" value="1"/>
</dbReference>
<dbReference type="Pfam" id="PF00292">
    <property type="entry name" value="PAX"/>
    <property type="match status" value="1"/>
</dbReference>